<reference evidence="2" key="1">
    <citation type="submission" date="2022-10" db="EMBL/GenBank/DDBJ databases">
        <title>Comparative genomic analysis of Cohnella hashimotonis sp. nov., isolated from the International Space Station.</title>
        <authorList>
            <person name="Simpson A."/>
            <person name="Venkateswaran K."/>
        </authorList>
    </citation>
    <scope>NUCLEOTIDE SEQUENCE</scope>
    <source>
        <strain evidence="2">DSM 28161</strain>
    </source>
</reference>
<dbReference type="EMBL" id="JAPDIA010000008">
    <property type="protein sequence ID" value="MDG0813780.1"/>
    <property type="molecule type" value="Genomic_DNA"/>
</dbReference>
<comment type="caution">
    <text evidence="2">The sequence shown here is derived from an EMBL/GenBank/DDBJ whole genome shotgun (WGS) entry which is preliminary data.</text>
</comment>
<proteinExistence type="predicted"/>
<feature type="region of interest" description="Disordered" evidence="1">
    <location>
        <begin position="193"/>
        <end position="228"/>
    </location>
</feature>
<accession>A0A9X4KYU5</accession>
<dbReference type="AlphaFoldDB" id="A0A9X4KYU5"/>
<feature type="compositionally biased region" description="Basic residues" evidence="1">
    <location>
        <begin position="203"/>
        <end position="213"/>
    </location>
</feature>
<protein>
    <submittedName>
        <fullName evidence="2">Uncharacterized protein</fullName>
    </submittedName>
</protein>
<organism evidence="2 3">
    <name type="scientific">Cohnella rhizosphaerae</name>
    <dbReference type="NCBI Taxonomy" id="1457232"/>
    <lineage>
        <taxon>Bacteria</taxon>
        <taxon>Bacillati</taxon>
        <taxon>Bacillota</taxon>
        <taxon>Bacilli</taxon>
        <taxon>Bacillales</taxon>
        <taxon>Paenibacillaceae</taxon>
        <taxon>Cohnella</taxon>
    </lineage>
</organism>
<dbReference type="RefSeq" id="WP_277537957.1">
    <property type="nucleotide sequence ID" value="NZ_JAPDIA010000008.1"/>
</dbReference>
<evidence type="ECO:0000313" key="3">
    <source>
        <dbReference type="Proteomes" id="UP001153404"/>
    </source>
</evidence>
<dbReference type="Proteomes" id="UP001153404">
    <property type="component" value="Unassembled WGS sequence"/>
</dbReference>
<sequence>MLKPADDEEVIASLRKAIEELDRRLEEMMSIEKARQKLRQSNSELKKSDYAGLSQSSQRAGRRSAASDHPAAGRALRQRSSRGLIHDAYRRLGAQVHRERRIVDPVCGHEHGGGVGEPRLRGGIVPDGPADVRHADAIGGNDRRGSFAHRLCDGKHTKYDFSAAGRVHFDYISIQCLPLGRPWGLFPFDAGRSGEAAGPRLVDRHRGRPKKAAMRANPKRGAPYWSNS</sequence>
<name>A0A9X4KYU5_9BACL</name>
<feature type="region of interest" description="Disordered" evidence="1">
    <location>
        <begin position="36"/>
        <end position="80"/>
    </location>
</feature>
<keyword evidence="3" id="KW-1185">Reference proteome</keyword>
<gene>
    <name evidence="2" type="ORF">OMP40_34220</name>
</gene>
<evidence type="ECO:0000313" key="2">
    <source>
        <dbReference type="EMBL" id="MDG0813780.1"/>
    </source>
</evidence>
<evidence type="ECO:0000256" key="1">
    <source>
        <dbReference type="SAM" id="MobiDB-lite"/>
    </source>
</evidence>